<comment type="caution">
    <text evidence="1">The sequence shown here is derived from an EMBL/GenBank/DDBJ whole genome shotgun (WGS) entry which is preliminary data.</text>
</comment>
<protein>
    <submittedName>
        <fullName evidence="1">Uncharacterized protein</fullName>
    </submittedName>
</protein>
<proteinExistence type="predicted"/>
<keyword evidence="2" id="KW-1185">Reference proteome</keyword>
<gene>
    <name evidence="1" type="ORF">B9G39_13105</name>
</gene>
<dbReference type="AlphaFoldDB" id="A0A4P9VN28"/>
<organism evidence="1 2">
    <name type="scientific">Zooshikella ganghwensis</name>
    <dbReference type="NCBI Taxonomy" id="202772"/>
    <lineage>
        <taxon>Bacteria</taxon>
        <taxon>Pseudomonadati</taxon>
        <taxon>Pseudomonadota</taxon>
        <taxon>Gammaproteobacteria</taxon>
        <taxon>Oceanospirillales</taxon>
        <taxon>Zooshikellaceae</taxon>
        <taxon>Zooshikella</taxon>
    </lineage>
</organism>
<name>A0A4P9VN28_9GAMM</name>
<sequence length="61" mass="6912">MYDISLANIILLCIIRLVAEGKQPSKAADLVTKLKSEENVCKDKLFRQKSLVALKRFDSFV</sequence>
<reference evidence="1 2" key="1">
    <citation type="submission" date="2017-04" db="EMBL/GenBank/DDBJ databases">
        <title>Draft genome sequence of Zooshikella ganghwensis VG4 isolated from Red Sea sediments.</title>
        <authorList>
            <person name="Rehman Z."/>
            <person name="Alam I."/>
            <person name="Kamau A."/>
            <person name="Bajic V."/>
            <person name="Leiknes T."/>
        </authorList>
    </citation>
    <scope>NUCLEOTIDE SEQUENCE [LARGE SCALE GENOMIC DNA]</scope>
    <source>
        <strain evidence="1 2">VG4</strain>
    </source>
</reference>
<evidence type="ECO:0000313" key="2">
    <source>
        <dbReference type="Proteomes" id="UP000257039"/>
    </source>
</evidence>
<dbReference type="EMBL" id="NDXW01000001">
    <property type="protein sequence ID" value="RDH44306.1"/>
    <property type="molecule type" value="Genomic_DNA"/>
</dbReference>
<accession>A0A4P9VN28</accession>
<evidence type="ECO:0000313" key="1">
    <source>
        <dbReference type="EMBL" id="RDH44306.1"/>
    </source>
</evidence>
<dbReference type="Proteomes" id="UP000257039">
    <property type="component" value="Unassembled WGS sequence"/>
</dbReference>